<dbReference type="STRING" id="4113.M1D7P4"/>
<dbReference type="HOGENOM" id="CLU_060833_1_0_1"/>
<dbReference type="Gene3D" id="3.90.25.10">
    <property type="entry name" value="UDP-galactose 4-epimerase, domain 1"/>
    <property type="match status" value="1"/>
</dbReference>
<keyword evidence="3" id="KW-1185">Reference proteome</keyword>
<dbReference type="Pfam" id="PF05368">
    <property type="entry name" value="NmrA"/>
    <property type="match status" value="1"/>
</dbReference>
<dbReference type="InParanoid" id="M1D7P4"/>
<dbReference type="SUPFAM" id="SSF51735">
    <property type="entry name" value="NAD(P)-binding Rossmann-fold domains"/>
    <property type="match status" value="1"/>
</dbReference>
<accession>M1D7P4</accession>
<evidence type="ECO:0000313" key="2">
    <source>
        <dbReference type="EnsemblPlants" id="PGSC0003DMT400084278"/>
    </source>
</evidence>
<dbReference type="InterPro" id="IPR036291">
    <property type="entry name" value="NAD(P)-bd_dom_sf"/>
</dbReference>
<sequence>MAGKSKILFIGGTGYIGKLIVEASAKAGHDTFVLVTESTLSNPTKAKFIDTFKSFGVTFLYGDLYDHVSLVKAIKQVDVVISTVGHSLLADQLNIIAAIKEAGNVKRFFASEFGNDVDRVHTVEPAKTLFNTKIQIRRAVEAEGIPITYVVNFYCADYFLPNLAQPGHVVGPSAGPPKDKVIILGDGNAKGKLNSDLVQNFHMNMHVSINFFCIYLRTAVFNKGQDFATYTIKAVDDLKTLNKILYSSLHTI</sequence>
<name>M1D7P4_SOLTU</name>
<dbReference type="Gene3D" id="3.40.50.720">
    <property type="entry name" value="NAD(P)-binding Rossmann-like Domain"/>
    <property type="match status" value="1"/>
</dbReference>
<protein>
    <submittedName>
        <fullName evidence="2">Isoflavone reductase homolog</fullName>
    </submittedName>
</protein>
<dbReference type="GO" id="GO:0050664">
    <property type="term" value="F:oxidoreductase activity, acting on NAD(P)H, oxygen as acceptor"/>
    <property type="evidence" value="ECO:0000318"/>
    <property type="project" value="GO_Central"/>
</dbReference>
<proteinExistence type="predicted"/>
<evidence type="ECO:0000259" key="1">
    <source>
        <dbReference type="Pfam" id="PF05368"/>
    </source>
</evidence>
<reference evidence="3" key="1">
    <citation type="journal article" date="2011" name="Nature">
        <title>Genome sequence and analysis of the tuber crop potato.</title>
        <authorList>
            <consortium name="The Potato Genome Sequencing Consortium"/>
        </authorList>
    </citation>
    <scope>NUCLEOTIDE SEQUENCE [LARGE SCALE GENOMIC DNA]</scope>
    <source>
        <strain evidence="3">cv. DM1-3 516 R44</strain>
    </source>
</reference>
<dbReference type="PaxDb" id="4113-PGSC0003DMT400084278"/>
<dbReference type="PANTHER" id="PTHR43349">
    <property type="entry name" value="PINORESINOL REDUCTASE-RELATED"/>
    <property type="match status" value="1"/>
</dbReference>
<reference evidence="2" key="2">
    <citation type="submission" date="2015-06" db="UniProtKB">
        <authorList>
            <consortium name="EnsemblPlants"/>
        </authorList>
    </citation>
    <scope>IDENTIFICATION</scope>
    <source>
        <strain evidence="2">DM1-3 516 R44</strain>
    </source>
</reference>
<dbReference type="AlphaFoldDB" id="M1D7P4"/>
<dbReference type="eggNOG" id="ENOG502QPMY">
    <property type="taxonomic scope" value="Eukaryota"/>
</dbReference>
<dbReference type="Gramene" id="PGSC0003DMT400084278">
    <property type="protein sequence ID" value="PGSC0003DMT400084278"/>
    <property type="gene ID" value="PGSC0003DMG400033907"/>
</dbReference>
<dbReference type="InterPro" id="IPR050608">
    <property type="entry name" value="NmrA-type/Isoflavone_red_sf"/>
</dbReference>
<dbReference type="Proteomes" id="UP000011115">
    <property type="component" value="Unassembled WGS sequence"/>
</dbReference>
<evidence type="ECO:0000313" key="3">
    <source>
        <dbReference type="Proteomes" id="UP000011115"/>
    </source>
</evidence>
<dbReference type="OMA" id="MIWEDEP"/>
<dbReference type="GO" id="GO:0009807">
    <property type="term" value="P:lignan biosynthetic process"/>
    <property type="evidence" value="ECO:0000318"/>
    <property type="project" value="GO_Central"/>
</dbReference>
<feature type="domain" description="NmrA-like" evidence="1">
    <location>
        <begin position="4"/>
        <end position="246"/>
    </location>
</feature>
<organism evidence="2 3">
    <name type="scientific">Solanum tuberosum</name>
    <name type="common">Potato</name>
    <dbReference type="NCBI Taxonomy" id="4113"/>
    <lineage>
        <taxon>Eukaryota</taxon>
        <taxon>Viridiplantae</taxon>
        <taxon>Streptophyta</taxon>
        <taxon>Embryophyta</taxon>
        <taxon>Tracheophyta</taxon>
        <taxon>Spermatophyta</taxon>
        <taxon>Magnoliopsida</taxon>
        <taxon>eudicotyledons</taxon>
        <taxon>Gunneridae</taxon>
        <taxon>Pentapetalae</taxon>
        <taxon>asterids</taxon>
        <taxon>lamiids</taxon>
        <taxon>Solanales</taxon>
        <taxon>Solanaceae</taxon>
        <taxon>Solanoideae</taxon>
        <taxon>Solaneae</taxon>
        <taxon>Solanum</taxon>
    </lineage>
</organism>
<dbReference type="InterPro" id="IPR008030">
    <property type="entry name" value="NmrA-like"/>
</dbReference>
<dbReference type="PANTHER" id="PTHR43349:SF78">
    <property type="entry name" value="NMRA-LIKE DOMAIN-CONTAINING PROTEIN"/>
    <property type="match status" value="1"/>
</dbReference>
<dbReference type="EnsemblPlants" id="PGSC0003DMT400084278">
    <property type="protein sequence ID" value="PGSC0003DMT400084278"/>
    <property type="gene ID" value="PGSC0003DMG400033907"/>
</dbReference>